<proteinExistence type="predicted"/>
<feature type="signal peptide" evidence="1">
    <location>
        <begin position="1"/>
        <end position="27"/>
    </location>
</feature>
<name>A0A6L8T7D9_9FIRM</name>
<dbReference type="Proteomes" id="UP000477285">
    <property type="component" value="Unassembled WGS sequence"/>
</dbReference>
<sequence>MKHSRSKNAVLLMIIFICSICSNNVWARETGTMDQLEKENLDDVDKMNKGRVKKREFFHASFCLWM</sequence>
<evidence type="ECO:0000313" key="2">
    <source>
        <dbReference type="EMBL" id="MZL35195.1"/>
    </source>
</evidence>
<dbReference type="EMBL" id="WWVQ01000077">
    <property type="protein sequence ID" value="MZL35195.1"/>
    <property type="molecule type" value="Genomic_DNA"/>
</dbReference>
<evidence type="ECO:0000256" key="1">
    <source>
        <dbReference type="SAM" id="SignalP"/>
    </source>
</evidence>
<feature type="chain" id="PRO_5027096822" evidence="1">
    <location>
        <begin position="28"/>
        <end position="66"/>
    </location>
</feature>
<comment type="caution">
    <text evidence="2">The sequence shown here is derived from an EMBL/GenBank/DDBJ whole genome shotgun (WGS) entry which is preliminary data.</text>
</comment>
<dbReference type="AlphaFoldDB" id="A0A6L8T7D9"/>
<gene>
    <name evidence="2" type="ORF">GT728_18940</name>
</gene>
<evidence type="ECO:0000313" key="3">
    <source>
        <dbReference type="Proteomes" id="UP000477285"/>
    </source>
</evidence>
<reference evidence="2 3" key="1">
    <citation type="journal article" date="2019" name="Nat. Med.">
        <title>A library of human gut bacterial isolates paired with longitudinal multiomics data enables mechanistic microbiome research.</title>
        <authorList>
            <person name="Poyet M."/>
            <person name="Groussin M."/>
            <person name="Gibbons S.M."/>
            <person name="Avila-Pacheco J."/>
            <person name="Jiang X."/>
            <person name="Kearney S.M."/>
            <person name="Perrotta A.R."/>
            <person name="Berdy B."/>
            <person name="Zhao S."/>
            <person name="Lieberman T.D."/>
            <person name="Swanson P.K."/>
            <person name="Smith M."/>
            <person name="Roesemann S."/>
            <person name="Alexander J.E."/>
            <person name="Rich S.A."/>
            <person name="Livny J."/>
            <person name="Vlamakis H."/>
            <person name="Clish C."/>
            <person name="Bullock K."/>
            <person name="Deik A."/>
            <person name="Scott J."/>
            <person name="Pierce K.A."/>
            <person name="Xavier R.J."/>
            <person name="Alm E.J."/>
        </authorList>
    </citation>
    <scope>NUCLEOTIDE SEQUENCE [LARGE SCALE GENOMIC DNA]</scope>
    <source>
        <strain evidence="2 3">BIOML-A1</strain>
    </source>
</reference>
<keyword evidence="1" id="KW-0732">Signal</keyword>
<protein>
    <submittedName>
        <fullName evidence="2">Uncharacterized protein</fullName>
    </submittedName>
</protein>
<accession>A0A6L8T7D9</accession>
<dbReference type="RefSeq" id="WP_161234338.1">
    <property type="nucleotide sequence ID" value="NZ_JBDGAJ010000125.1"/>
</dbReference>
<organism evidence="2 3">
    <name type="scientific">Blautia wexlerae</name>
    <dbReference type="NCBI Taxonomy" id="418240"/>
    <lineage>
        <taxon>Bacteria</taxon>
        <taxon>Bacillati</taxon>
        <taxon>Bacillota</taxon>
        <taxon>Clostridia</taxon>
        <taxon>Lachnospirales</taxon>
        <taxon>Lachnospiraceae</taxon>
        <taxon>Blautia</taxon>
    </lineage>
</organism>